<dbReference type="GO" id="GO:0008270">
    <property type="term" value="F:zinc ion binding"/>
    <property type="evidence" value="ECO:0007669"/>
    <property type="project" value="UniProtKB-KW"/>
</dbReference>
<sequence length="160" mass="18831">FRQACNLSPIQKYFRQAPLLTIMDVADVSINIEFCVNEECNKKLDNQGDCDGTFVLTETKKYHRVFGIWECSQCSKQWKSGYIWILLRKFNNSIPASELNERDYYHQECKRCHSEINELIEWRPLRGVSNSKRPHEEELCAKCQIGAKCQEADNSHQIFY</sequence>
<feature type="non-terminal residue" evidence="5">
    <location>
        <position position="1"/>
    </location>
</feature>
<proteinExistence type="predicted"/>
<dbReference type="Pfam" id="PF13695">
    <property type="entry name" value="Zn_ribbon_3CxxC"/>
    <property type="match status" value="1"/>
</dbReference>
<dbReference type="AlphaFoldDB" id="A0A9N9JAP2"/>
<evidence type="ECO:0000313" key="6">
    <source>
        <dbReference type="Proteomes" id="UP000789759"/>
    </source>
</evidence>
<keyword evidence="3" id="KW-0862">Zinc</keyword>
<comment type="caution">
    <text evidence="5">The sequence shown here is derived from an EMBL/GenBank/DDBJ whole genome shotgun (WGS) entry which is preliminary data.</text>
</comment>
<evidence type="ECO:0000256" key="1">
    <source>
        <dbReference type="ARBA" id="ARBA00022723"/>
    </source>
</evidence>
<keyword evidence="1" id="KW-0479">Metal-binding</keyword>
<accession>A0A9N9JAP2</accession>
<evidence type="ECO:0000256" key="3">
    <source>
        <dbReference type="ARBA" id="ARBA00022833"/>
    </source>
</evidence>
<feature type="domain" description="3CxxC-type" evidence="4">
    <location>
        <begin position="64"/>
        <end position="146"/>
    </location>
</feature>
<evidence type="ECO:0000313" key="5">
    <source>
        <dbReference type="EMBL" id="CAG8772839.1"/>
    </source>
</evidence>
<reference evidence="5" key="1">
    <citation type="submission" date="2021-06" db="EMBL/GenBank/DDBJ databases">
        <authorList>
            <person name="Kallberg Y."/>
            <person name="Tangrot J."/>
            <person name="Rosling A."/>
        </authorList>
    </citation>
    <scope>NUCLEOTIDE SEQUENCE</scope>
    <source>
        <strain evidence="5">FL966</strain>
    </source>
</reference>
<dbReference type="OrthoDB" id="2395818at2759"/>
<evidence type="ECO:0000259" key="4">
    <source>
        <dbReference type="SMART" id="SM01328"/>
    </source>
</evidence>
<evidence type="ECO:0000256" key="2">
    <source>
        <dbReference type="ARBA" id="ARBA00022771"/>
    </source>
</evidence>
<organism evidence="5 6">
    <name type="scientific">Cetraspora pellucida</name>
    <dbReference type="NCBI Taxonomy" id="1433469"/>
    <lineage>
        <taxon>Eukaryota</taxon>
        <taxon>Fungi</taxon>
        <taxon>Fungi incertae sedis</taxon>
        <taxon>Mucoromycota</taxon>
        <taxon>Glomeromycotina</taxon>
        <taxon>Glomeromycetes</taxon>
        <taxon>Diversisporales</taxon>
        <taxon>Gigasporaceae</taxon>
        <taxon>Cetraspora</taxon>
    </lineage>
</organism>
<dbReference type="EMBL" id="CAJVQA010022234">
    <property type="protein sequence ID" value="CAG8772839.1"/>
    <property type="molecule type" value="Genomic_DNA"/>
</dbReference>
<dbReference type="SMART" id="SM01328">
    <property type="entry name" value="zf-3CxxC"/>
    <property type="match status" value="1"/>
</dbReference>
<protein>
    <submittedName>
        <fullName evidence="5">20634_t:CDS:1</fullName>
    </submittedName>
</protein>
<keyword evidence="2" id="KW-0863">Zinc-finger</keyword>
<gene>
    <name evidence="5" type="ORF">CPELLU_LOCUS15962</name>
</gene>
<keyword evidence="6" id="KW-1185">Reference proteome</keyword>
<dbReference type="InterPro" id="IPR027377">
    <property type="entry name" value="ZAR1/RTP1-5-like_Znf-3CxxC"/>
</dbReference>
<name>A0A9N9JAP2_9GLOM</name>
<dbReference type="Proteomes" id="UP000789759">
    <property type="component" value="Unassembled WGS sequence"/>
</dbReference>